<evidence type="ECO:0000256" key="6">
    <source>
        <dbReference type="PIRSR" id="PIRSR600223-1"/>
    </source>
</evidence>
<dbReference type="OrthoDB" id="9802919at2"/>
<dbReference type="PANTHER" id="PTHR43390:SF8">
    <property type="entry name" value="SIGNAL PEPTIDASE I"/>
    <property type="match status" value="1"/>
</dbReference>
<dbReference type="PROSITE" id="PS00501">
    <property type="entry name" value="SPASE_I_1"/>
    <property type="match status" value="1"/>
</dbReference>
<dbReference type="CDD" id="cd06530">
    <property type="entry name" value="S26_SPase_I"/>
    <property type="match status" value="1"/>
</dbReference>
<sequence>MEKQKKLKKFQWRYWLALVFWAGLIALFIRSFLLIPIQIEGNSMEPTLHSKQEVLVISPNKLRRFDIVIFKTPSNVTYVKRVIGLPGDRLDYRNDHLYINGKKISEPFIARETADPNEDYTSDFSLKSLIGVKRVPANEYFVLGDNRRISKDSRTIGPIQKSWITGKVVLIYWPLNQFKWLYQF</sequence>
<proteinExistence type="inferred from homology"/>
<dbReference type="EC" id="3.4.21.89" evidence="3 7"/>
<comment type="similarity">
    <text evidence="8">Belongs to the peptidase S26 family.</text>
</comment>
<keyword evidence="7" id="KW-1133">Transmembrane helix</keyword>
<evidence type="ECO:0000256" key="7">
    <source>
        <dbReference type="RuleBase" id="RU003993"/>
    </source>
</evidence>
<dbReference type="AlphaFoldDB" id="A0A0R2CA73"/>
<comment type="caution">
    <text evidence="10">The sequence shown here is derived from an EMBL/GenBank/DDBJ whole genome shotgun (WGS) entry which is preliminary data.</text>
</comment>
<organism evidence="10 11">
    <name type="scientific">Liquorilactobacillus vini DSM 20605</name>
    <dbReference type="NCBI Taxonomy" id="1133569"/>
    <lineage>
        <taxon>Bacteria</taxon>
        <taxon>Bacillati</taxon>
        <taxon>Bacillota</taxon>
        <taxon>Bacilli</taxon>
        <taxon>Lactobacillales</taxon>
        <taxon>Lactobacillaceae</taxon>
        <taxon>Liquorilactobacillus</taxon>
    </lineage>
</organism>
<evidence type="ECO:0000256" key="8">
    <source>
        <dbReference type="RuleBase" id="RU362042"/>
    </source>
</evidence>
<dbReference type="PROSITE" id="PS00761">
    <property type="entry name" value="SPASE_I_3"/>
    <property type="match status" value="1"/>
</dbReference>
<evidence type="ECO:0000313" key="11">
    <source>
        <dbReference type="Proteomes" id="UP000051576"/>
    </source>
</evidence>
<dbReference type="InterPro" id="IPR019757">
    <property type="entry name" value="Pept_S26A_signal_pept_1_Lys-AS"/>
</dbReference>
<feature type="active site" evidence="6">
    <location>
        <position position="43"/>
    </location>
</feature>
<dbReference type="GO" id="GO:0005886">
    <property type="term" value="C:plasma membrane"/>
    <property type="evidence" value="ECO:0007669"/>
    <property type="project" value="UniProtKB-SubCell"/>
</dbReference>
<keyword evidence="7" id="KW-0472">Membrane</keyword>
<dbReference type="InterPro" id="IPR019533">
    <property type="entry name" value="Peptidase_S26"/>
</dbReference>
<keyword evidence="11" id="KW-1185">Reference proteome</keyword>
<accession>A0A0R2CA73</accession>
<dbReference type="PANTHER" id="PTHR43390">
    <property type="entry name" value="SIGNAL PEPTIDASE I"/>
    <property type="match status" value="1"/>
</dbReference>
<dbReference type="EMBL" id="AYYX01000022">
    <property type="protein sequence ID" value="KRM88767.1"/>
    <property type="molecule type" value="Genomic_DNA"/>
</dbReference>
<dbReference type="SUPFAM" id="SSF51306">
    <property type="entry name" value="LexA/Signal peptidase"/>
    <property type="match status" value="1"/>
</dbReference>
<dbReference type="InterPro" id="IPR036286">
    <property type="entry name" value="LexA/Signal_pep-like_sf"/>
</dbReference>
<dbReference type="PATRIC" id="fig|1133569.4.peg.924"/>
<feature type="active site" evidence="6">
    <location>
        <position position="80"/>
    </location>
</feature>
<keyword evidence="5 7" id="KW-0378">Hydrolase</keyword>
<dbReference type="RefSeq" id="WP_010579954.1">
    <property type="nucleotide sequence ID" value="NZ_AHYZ01000049.1"/>
</dbReference>
<dbReference type="InterPro" id="IPR019756">
    <property type="entry name" value="Pept_S26A_signal_pept_1_Ser-AS"/>
</dbReference>
<protein>
    <recommendedName>
        <fullName evidence="3 7">Signal peptidase I</fullName>
        <ecNumber evidence="3 7">3.4.21.89</ecNumber>
    </recommendedName>
</protein>
<evidence type="ECO:0000256" key="3">
    <source>
        <dbReference type="ARBA" id="ARBA00013208"/>
    </source>
</evidence>
<feature type="transmembrane region" description="Helical" evidence="7">
    <location>
        <begin position="12"/>
        <end position="35"/>
    </location>
</feature>
<evidence type="ECO:0000256" key="5">
    <source>
        <dbReference type="ARBA" id="ARBA00022801"/>
    </source>
</evidence>
<dbReference type="eggNOG" id="COG0681">
    <property type="taxonomic scope" value="Bacteria"/>
</dbReference>
<dbReference type="PROSITE" id="PS00760">
    <property type="entry name" value="SPASE_I_2"/>
    <property type="match status" value="1"/>
</dbReference>
<feature type="domain" description="Peptidase S26" evidence="9">
    <location>
        <begin position="13"/>
        <end position="173"/>
    </location>
</feature>
<evidence type="ECO:0000313" key="10">
    <source>
        <dbReference type="EMBL" id="KRM88767.1"/>
    </source>
</evidence>
<dbReference type="Gene3D" id="2.10.109.10">
    <property type="entry name" value="Umud Fragment, subunit A"/>
    <property type="match status" value="1"/>
</dbReference>
<evidence type="ECO:0000259" key="9">
    <source>
        <dbReference type="Pfam" id="PF10502"/>
    </source>
</evidence>
<comment type="catalytic activity">
    <reaction evidence="1 7">
        <text>Cleavage of hydrophobic, N-terminal signal or leader sequences from secreted and periplasmic proteins.</text>
        <dbReference type="EC" id="3.4.21.89"/>
    </reaction>
</comment>
<dbReference type="NCBIfam" id="TIGR02227">
    <property type="entry name" value="sigpep_I_bact"/>
    <property type="match status" value="1"/>
</dbReference>
<dbReference type="InterPro" id="IPR019758">
    <property type="entry name" value="Pept_S26A_signal_pept_1_CS"/>
</dbReference>
<evidence type="ECO:0000256" key="4">
    <source>
        <dbReference type="ARBA" id="ARBA00022670"/>
    </source>
</evidence>
<comment type="subcellular location">
    <subcellularLocation>
        <location evidence="2">Cell membrane</location>
        <topology evidence="2">Single-pass type II membrane protein</topology>
    </subcellularLocation>
    <subcellularLocation>
        <location evidence="8">Membrane</location>
        <topology evidence="8">Single-pass type II membrane protein</topology>
    </subcellularLocation>
</comment>
<dbReference type="PRINTS" id="PR00727">
    <property type="entry name" value="LEADERPTASE"/>
</dbReference>
<dbReference type="GO" id="GO:0004252">
    <property type="term" value="F:serine-type endopeptidase activity"/>
    <property type="evidence" value="ECO:0007669"/>
    <property type="project" value="InterPro"/>
</dbReference>
<keyword evidence="7" id="KW-0812">Transmembrane</keyword>
<name>A0A0R2CA73_9LACO</name>
<gene>
    <name evidence="10" type="ORF">FD21_GL000845</name>
</gene>
<dbReference type="GO" id="GO:0006465">
    <property type="term" value="P:signal peptide processing"/>
    <property type="evidence" value="ECO:0007669"/>
    <property type="project" value="InterPro"/>
</dbReference>
<reference evidence="10 11" key="1">
    <citation type="journal article" date="2015" name="Genome Announc.">
        <title>Expanding the biotechnology potential of lactobacilli through comparative genomics of 213 strains and associated genera.</title>
        <authorList>
            <person name="Sun Z."/>
            <person name="Harris H.M."/>
            <person name="McCann A."/>
            <person name="Guo C."/>
            <person name="Argimon S."/>
            <person name="Zhang W."/>
            <person name="Yang X."/>
            <person name="Jeffery I.B."/>
            <person name="Cooney J.C."/>
            <person name="Kagawa T.F."/>
            <person name="Liu W."/>
            <person name="Song Y."/>
            <person name="Salvetti E."/>
            <person name="Wrobel A."/>
            <person name="Rasinkangas P."/>
            <person name="Parkhill J."/>
            <person name="Rea M.C."/>
            <person name="O'Sullivan O."/>
            <person name="Ritari J."/>
            <person name="Douillard F.P."/>
            <person name="Paul Ross R."/>
            <person name="Yang R."/>
            <person name="Briner A.E."/>
            <person name="Felis G.E."/>
            <person name="de Vos W.M."/>
            <person name="Barrangou R."/>
            <person name="Klaenhammer T.R."/>
            <person name="Caufield P.W."/>
            <person name="Cui Y."/>
            <person name="Zhang H."/>
            <person name="O'Toole P.W."/>
        </authorList>
    </citation>
    <scope>NUCLEOTIDE SEQUENCE [LARGE SCALE GENOMIC DNA]</scope>
    <source>
        <strain evidence="10 11">DSM 20605</strain>
    </source>
</reference>
<dbReference type="GO" id="GO:0009003">
    <property type="term" value="F:signal peptidase activity"/>
    <property type="evidence" value="ECO:0007669"/>
    <property type="project" value="UniProtKB-EC"/>
</dbReference>
<evidence type="ECO:0000256" key="1">
    <source>
        <dbReference type="ARBA" id="ARBA00000677"/>
    </source>
</evidence>
<dbReference type="InterPro" id="IPR000223">
    <property type="entry name" value="Pept_S26A_signal_pept_1"/>
</dbReference>
<dbReference type="Proteomes" id="UP000051576">
    <property type="component" value="Unassembled WGS sequence"/>
</dbReference>
<dbReference type="Pfam" id="PF10502">
    <property type="entry name" value="Peptidase_S26"/>
    <property type="match status" value="1"/>
</dbReference>
<dbReference type="STRING" id="1133569.FD21_GL000845"/>
<evidence type="ECO:0000256" key="2">
    <source>
        <dbReference type="ARBA" id="ARBA00004401"/>
    </source>
</evidence>
<keyword evidence="4 7" id="KW-0645">Protease</keyword>